<evidence type="ECO:0000256" key="4">
    <source>
        <dbReference type="SAM" id="MobiDB-lite"/>
    </source>
</evidence>
<dbReference type="Gene3D" id="2.10.109.10">
    <property type="entry name" value="Umud Fragment, subunit A"/>
    <property type="match status" value="1"/>
</dbReference>
<dbReference type="GO" id="GO:0003677">
    <property type="term" value="F:DNA binding"/>
    <property type="evidence" value="ECO:0007669"/>
    <property type="project" value="UniProtKB-KW"/>
</dbReference>
<accession>A0A3A1Y3Z7</accession>
<evidence type="ECO:0000313" key="7">
    <source>
        <dbReference type="Proteomes" id="UP000265964"/>
    </source>
</evidence>
<dbReference type="CDD" id="cd06529">
    <property type="entry name" value="S24_LexA-like"/>
    <property type="match status" value="1"/>
</dbReference>
<dbReference type="OrthoDB" id="5959816at2"/>
<keyword evidence="3" id="KW-0804">Transcription</keyword>
<feature type="domain" description="Peptidase S24/S26A/S26B/S26C" evidence="5">
    <location>
        <begin position="101"/>
        <end position="218"/>
    </location>
</feature>
<feature type="region of interest" description="Disordered" evidence="4">
    <location>
        <begin position="1"/>
        <end position="24"/>
    </location>
</feature>
<proteinExistence type="predicted"/>
<keyword evidence="2" id="KW-0238">DNA-binding</keyword>
<evidence type="ECO:0000259" key="5">
    <source>
        <dbReference type="Pfam" id="PF00717"/>
    </source>
</evidence>
<comment type="caution">
    <text evidence="6">The sequence shown here is derived from an EMBL/GenBank/DDBJ whole genome shotgun (WGS) entry which is preliminary data.</text>
</comment>
<dbReference type="PANTHER" id="PTHR40661">
    <property type="match status" value="1"/>
</dbReference>
<evidence type="ECO:0000256" key="2">
    <source>
        <dbReference type="ARBA" id="ARBA00023125"/>
    </source>
</evidence>
<dbReference type="InterPro" id="IPR036286">
    <property type="entry name" value="LexA/Signal_pep-like_sf"/>
</dbReference>
<feature type="compositionally biased region" description="Polar residues" evidence="4">
    <location>
        <begin position="1"/>
        <end position="12"/>
    </location>
</feature>
<dbReference type="EMBL" id="NRJF01000253">
    <property type="protein sequence ID" value="RIY31976.1"/>
    <property type="molecule type" value="Genomic_DNA"/>
</dbReference>
<dbReference type="Pfam" id="PF00717">
    <property type="entry name" value="Peptidase_S24"/>
    <property type="match status" value="1"/>
</dbReference>
<dbReference type="AlphaFoldDB" id="A0A3A1Y3Z7"/>
<reference evidence="6 7" key="1">
    <citation type="submission" date="2017-08" db="EMBL/GenBank/DDBJ databases">
        <title>Reclassification of Bisgaard taxon 37 and 44.</title>
        <authorList>
            <person name="Christensen H."/>
        </authorList>
    </citation>
    <scope>NUCLEOTIDE SEQUENCE [LARGE SCALE GENOMIC DNA]</scope>
    <source>
        <strain evidence="6 7">EEAB3T1</strain>
    </source>
</reference>
<evidence type="ECO:0000313" key="6">
    <source>
        <dbReference type="EMBL" id="RIY31976.1"/>
    </source>
</evidence>
<dbReference type="Proteomes" id="UP000265964">
    <property type="component" value="Unassembled WGS sequence"/>
</dbReference>
<gene>
    <name evidence="6" type="ORF">CKF59_07250</name>
</gene>
<name>A0A3A1Y3Z7_9GAMM</name>
<evidence type="ECO:0000256" key="1">
    <source>
        <dbReference type="ARBA" id="ARBA00023015"/>
    </source>
</evidence>
<dbReference type="InterPro" id="IPR039418">
    <property type="entry name" value="LexA-like"/>
</dbReference>
<keyword evidence="7" id="KW-1185">Reference proteome</keyword>
<sequence length="226" mass="25717">MANKDNTNTSLPETPKRGRGRPRKINVIKGSPAALGLVDKEQLIKSNKDYVPYDKLHELTNFANNKQAVEDFTNRRLAEANEKNTPTEIPGFFVEMLDVEASAGPGTYNEGYVPTQQVFISNSEYYRNLYTENPNNLRVLKIRGDSMEPILHDGQTCIVRLENNFTSSGIYVFTYGDVTFIKRLQKTRDSFVAISENIKYPPFIIEDSQNFIIHGKLILGLDYTRL</sequence>
<keyword evidence="1" id="KW-0805">Transcription regulation</keyword>
<dbReference type="SUPFAM" id="SSF51306">
    <property type="entry name" value="LexA/Signal peptidase"/>
    <property type="match status" value="1"/>
</dbReference>
<evidence type="ECO:0000256" key="3">
    <source>
        <dbReference type="ARBA" id="ARBA00023163"/>
    </source>
</evidence>
<dbReference type="RefSeq" id="WP_119535265.1">
    <property type="nucleotide sequence ID" value="NZ_NRJF01000253.1"/>
</dbReference>
<organism evidence="6 7">
    <name type="scientific">Psittacicella gerlachiana</name>
    <dbReference type="NCBI Taxonomy" id="2028574"/>
    <lineage>
        <taxon>Bacteria</taxon>
        <taxon>Pseudomonadati</taxon>
        <taxon>Pseudomonadota</taxon>
        <taxon>Gammaproteobacteria</taxon>
        <taxon>Pasteurellales</taxon>
        <taxon>Psittacicellaceae</taxon>
        <taxon>Psittacicella</taxon>
    </lineage>
</organism>
<dbReference type="InterPro" id="IPR015927">
    <property type="entry name" value="Peptidase_S24_S26A/B/C"/>
</dbReference>
<protein>
    <recommendedName>
        <fullName evidence="5">Peptidase S24/S26A/S26B/S26C domain-containing protein</fullName>
    </recommendedName>
</protein>
<dbReference type="PANTHER" id="PTHR40661:SF3">
    <property type="entry name" value="FELS-1 PROPHAGE TRANSCRIPTIONAL REGULATOR"/>
    <property type="match status" value="1"/>
</dbReference>